<evidence type="ECO:0000313" key="2">
    <source>
        <dbReference type="Proteomes" id="UP000692954"/>
    </source>
</evidence>
<gene>
    <name evidence="1" type="ORF">PSON_ATCC_30995.1.T3640002</name>
</gene>
<dbReference type="EMBL" id="CAJJDN010000364">
    <property type="protein sequence ID" value="CAD8131049.1"/>
    <property type="molecule type" value="Genomic_DNA"/>
</dbReference>
<protein>
    <submittedName>
        <fullName evidence="1">Uncharacterized protein</fullName>
    </submittedName>
</protein>
<evidence type="ECO:0000313" key="1">
    <source>
        <dbReference type="EMBL" id="CAD8131049.1"/>
    </source>
</evidence>
<comment type="caution">
    <text evidence="1">The sequence shown here is derived from an EMBL/GenBank/DDBJ whole genome shotgun (WGS) entry which is preliminary data.</text>
</comment>
<dbReference type="AlphaFoldDB" id="A0A8S1RW01"/>
<keyword evidence="2" id="KW-1185">Reference proteome</keyword>
<name>A0A8S1RW01_9CILI</name>
<sequence>MFQIRQQKNQFDFKQIIYKKILKQSISRFHFGISYEQKAYILQKDKVIFEKLVEVIGQRDSDISESLCLSLLIMQKFLFCGTQNSLFFLIIFHFKFKQQGGQLSQQLFLEFTDRFKPLFEEFLKLTKYSFESLCQDGRKKFLNIKIKQRWRQRRSLRHTVLAKQNI</sequence>
<proteinExistence type="predicted"/>
<organism evidence="1 2">
    <name type="scientific">Paramecium sonneborni</name>
    <dbReference type="NCBI Taxonomy" id="65129"/>
    <lineage>
        <taxon>Eukaryota</taxon>
        <taxon>Sar</taxon>
        <taxon>Alveolata</taxon>
        <taxon>Ciliophora</taxon>
        <taxon>Intramacronucleata</taxon>
        <taxon>Oligohymenophorea</taxon>
        <taxon>Peniculida</taxon>
        <taxon>Parameciidae</taxon>
        <taxon>Paramecium</taxon>
    </lineage>
</organism>
<reference evidence="1" key="1">
    <citation type="submission" date="2021-01" db="EMBL/GenBank/DDBJ databases">
        <authorList>
            <consortium name="Genoscope - CEA"/>
            <person name="William W."/>
        </authorList>
    </citation>
    <scope>NUCLEOTIDE SEQUENCE</scope>
</reference>
<accession>A0A8S1RW01</accession>
<dbReference type="Proteomes" id="UP000692954">
    <property type="component" value="Unassembled WGS sequence"/>
</dbReference>